<dbReference type="Proteomes" id="UP000510647">
    <property type="component" value="Chromosome 5"/>
</dbReference>
<dbReference type="InterPro" id="IPR040939">
    <property type="entry name" value="Vps38"/>
</dbReference>
<evidence type="ECO:0000313" key="2">
    <source>
        <dbReference type="Proteomes" id="UP000510647"/>
    </source>
</evidence>
<accession>A0A7H9HWC2</accession>
<gene>
    <name evidence="1" type="ORF">HG537_0E01200</name>
</gene>
<dbReference type="EMBL" id="CP059271">
    <property type="protein sequence ID" value="QLQ80765.1"/>
    <property type="molecule type" value="Genomic_DNA"/>
</dbReference>
<dbReference type="OrthoDB" id="4069826at2759"/>
<reference evidence="1 2" key="1">
    <citation type="submission" date="2020-06" db="EMBL/GenBank/DDBJ databases">
        <title>The yeast mating-type switching endonuclease HO is a domesticated member of an unorthodox homing genetic element family.</title>
        <authorList>
            <person name="Coughlan A.Y."/>
            <person name="Lombardi L."/>
            <person name="Braun-Galleani S."/>
            <person name="Martos A.R."/>
            <person name="Galeote V."/>
            <person name="Bigey F."/>
            <person name="Dequin S."/>
            <person name="Byrne K.P."/>
            <person name="Wolfe K.H."/>
        </authorList>
    </citation>
    <scope>NUCLEOTIDE SEQUENCE [LARGE SCALE GENOMIC DNA]</scope>
    <source>
        <strain evidence="1 2">CBS2947</strain>
    </source>
</reference>
<dbReference type="AlphaFoldDB" id="A0A7H9HWC2"/>
<name>A0A7H9HWC2_9SACH</name>
<dbReference type="GO" id="GO:0034272">
    <property type="term" value="C:phosphatidylinositol 3-kinase complex, class III, type II"/>
    <property type="evidence" value="ECO:0007669"/>
    <property type="project" value="InterPro"/>
</dbReference>
<keyword evidence="2" id="KW-1185">Reference proteome</keyword>
<organism evidence="1 2">
    <name type="scientific">Torulaspora globosa</name>
    <dbReference type="NCBI Taxonomy" id="48254"/>
    <lineage>
        <taxon>Eukaryota</taxon>
        <taxon>Fungi</taxon>
        <taxon>Dikarya</taxon>
        <taxon>Ascomycota</taxon>
        <taxon>Saccharomycotina</taxon>
        <taxon>Saccharomycetes</taxon>
        <taxon>Saccharomycetales</taxon>
        <taxon>Saccharomycetaceae</taxon>
        <taxon>Torulaspora</taxon>
    </lineage>
</organism>
<sequence length="438" mass="50596">MGSYLLRRRLRHVRSIGLCNVSVAVESKSDKMVVPFAGCFVALESLKGEVLYVSEVQCGFINNVQFNEFPKLEYSVCHVVLKVMVKIPEESGLKRVMKRDDWLVLREFEVDLDRLQSIDREDQLEGENVPLFEMNDGVYTLREQCVVRNMVNEDLYLRHRRNGSRNQVQESFSFNSALKLSIMVNYKAQVLREIEETSRKIDNAIEFTGEHSQIVCLERYLADLRQSFIAKKSYLRQLHEELESSIDLYEKSSSPSADGQSLQEYYGNNYPNLIKIKDRVDCLKLKKLSRLISIFQATCLFQKEIGFIEYENACMAGAPYERTRLKLVDQERVLAIALKSEAERNIINTCLGYYLLFIQLTATTVFQIALPYGMKFNGSTSMVGNDCLYINDNSSAKRSEAQLRAIDCFNKNLIQVIQRWEHHVLTRAGDQMSRMESH</sequence>
<proteinExistence type="predicted"/>
<evidence type="ECO:0000313" key="1">
    <source>
        <dbReference type="EMBL" id="QLQ80765.1"/>
    </source>
</evidence>
<dbReference type="Pfam" id="PF17649">
    <property type="entry name" value="VPS38"/>
    <property type="match status" value="1"/>
</dbReference>
<protein>
    <submittedName>
        <fullName evidence="1">Uncharacterized protein</fullName>
    </submittedName>
</protein>